<feature type="compositionally biased region" description="Low complexity" evidence="8">
    <location>
        <begin position="158"/>
        <end position="175"/>
    </location>
</feature>
<keyword evidence="7" id="KW-0539">Nucleus</keyword>
<evidence type="ECO:0000256" key="6">
    <source>
        <dbReference type="ARBA" id="ARBA00023163"/>
    </source>
</evidence>
<keyword evidence="6" id="KW-0804">Transcription</keyword>
<name>A0A8J1Y3T2_OWEFU</name>
<dbReference type="SMART" id="SM00355">
    <property type="entry name" value="ZnF_C2H2"/>
    <property type="match status" value="2"/>
</dbReference>
<dbReference type="GO" id="GO:0005634">
    <property type="term" value="C:nucleus"/>
    <property type="evidence" value="ECO:0007669"/>
    <property type="project" value="UniProtKB-SubCell"/>
</dbReference>
<comment type="subcellular location">
    <subcellularLocation>
        <location evidence="1">Nucleus</location>
    </subcellularLocation>
</comment>
<dbReference type="PANTHER" id="PTHR46179:SF13">
    <property type="entry name" value="C2H2-TYPE DOMAIN-CONTAINING PROTEIN"/>
    <property type="match status" value="1"/>
</dbReference>
<keyword evidence="10" id="KW-1185">Reference proteome</keyword>
<evidence type="ECO:0000313" key="9">
    <source>
        <dbReference type="EMBL" id="CAH1785357.1"/>
    </source>
</evidence>
<evidence type="ECO:0000256" key="4">
    <source>
        <dbReference type="ARBA" id="ARBA00022833"/>
    </source>
</evidence>
<evidence type="ECO:0000256" key="2">
    <source>
        <dbReference type="ARBA" id="ARBA00022723"/>
    </source>
</evidence>
<keyword evidence="3" id="KW-0863">Zinc-finger</keyword>
<dbReference type="GO" id="GO:0008270">
    <property type="term" value="F:zinc ion binding"/>
    <property type="evidence" value="ECO:0007669"/>
    <property type="project" value="UniProtKB-KW"/>
</dbReference>
<dbReference type="Pfam" id="PF00096">
    <property type="entry name" value="zf-C2H2"/>
    <property type="match status" value="2"/>
</dbReference>
<organism evidence="9 10">
    <name type="scientific">Owenia fusiformis</name>
    <name type="common">Polychaete worm</name>
    <dbReference type="NCBI Taxonomy" id="6347"/>
    <lineage>
        <taxon>Eukaryota</taxon>
        <taxon>Metazoa</taxon>
        <taxon>Spiralia</taxon>
        <taxon>Lophotrochozoa</taxon>
        <taxon>Annelida</taxon>
        <taxon>Polychaeta</taxon>
        <taxon>Sedentaria</taxon>
        <taxon>Canalipalpata</taxon>
        <taxon>Sabellida</taxon>
        <taxon>Oweniida</taxon>
        <taxon>Oweniidae</taxon>
        <taxon>Owenia</taxon>
    </lineage>
</organism>
<keyword evidence="5" id="KW-0805">Transcription regulation</keyword>
<sequence>MSRPVHSRLGRKPSVQCEECGRDFNHLGLLQHHMARRHPKRHNHDGYRCKKDGCGQYFTRRRSLNDHLRRKHPKSATTMSSMTCVAVPEASSMMPRPAASPTPSLDAPADLGFVFDVDSLSLGCCNPNDILDVRTVVLQEGESGNREPGVAVAVDQRAAPVPSLPLESPSETLASNPENASGKDQSSDIEPGVAISTDQRAAPVSLMSLETPPKPSETALSNLGRLLTTTIEGLIEEVSRAPATVDAEAPTPPTVRRPQPSKATCPKRSPSTRPWKLIPLDSPFQVGVGSVSPMDPRLFGLHLAPSSLSTSRRGQTFRSTLRKGLHSSGEQAITTIPGVSRTESITWREGPTEVTWSMKTSTFDQKVVLQEDVDPIPSKKKEPTIAARLDAVFGKLPQEQ</sequence>
<evidence type="ECO:0000256" key="5">
    <source>
        <dbReference type="ARBA" id="ARBA00023015"/>
    </source>
</evidence>
<evidence type="ECO:0000256" key="1">
    <source>
        <dbReference type="ARBA" id="ARBA00004123"/>
    </source>
</evidence>
<proteinExistence type="predicted"/>
<dbReference type="PROSITE" id="PS50157">
    <property type="entry name" value="ZINC_FINGER_C2H2_2"/>
    <property type="match status" value="2"/>
</dbReference>
<protein>
    <submittedName>
        <fullName evidence="9">Uncharacterized protein</fullName>
    </submittedName>
</protein>
<evidence type="ECO:0000313" key="10">
    <source>
        <dbReference type="Proteomes" id="UP000749559"/>
    </source>
</evidence>
<gene>
    <name evidence="9" type="ORF">OFUS_LOCUS11428</name>
</gene>
<comment type="caution">
    <text evidence="9">The sequence shown here is derived from an EMBL/GenBank/DDBJ whole genome shotgun (WGS) entry which is preliminary data.</text>
</comment>
<feature type="region of interest" description="Disordered" evidence="8">
    <location>
        <begin position="142"/>
        <end position="190"/>
    </location>
</feature>
<keyword evidence="4" id="KW-0862">Zinc</keyword>
<dbReference type="InterPro" id="IPR051061">
    <property type="entry name" value="Zinc_finger_trans_reg"/>
</dbReference>
<dbReference type="PANTHER" id="PTHR46179">
    <property type="entry name" value="ZINC FINGER PROTEIN"/>
    <property type="match status" value="1"/>
</dbReference>
<dbReference type="GO" id="GO:0006357">
    <property type="term" value="P:regulation of transcription by RNA polymerase II"/>
    <property type="evidence" value="ECO:0007669"/>
    <property type="project" value="TreeGrafter"/>
</dbReference>
<feature type="region of interest" description="Disordered" evidence="8">
    <location>
        <begin position="241"/>
        <end position="276"/>
    </location>
</feature>
<dbReference type="Gene3D" id="3.30.160.60">
    <property type="entry name" value="Classic Zinc Finger"/>
    <property type="match status" value="1"/>
</dbReference>
<dbReference type="EMBL" id="CAIIXF020000006">
    <property type="protein sequence ID" value="CAH1785357.1"/>
    <property type="molecule type" value="Genomic_DNA"/>
</dbReference>
<dbReference type="PROSITE" id="PS00028">
    <property type="entry name" value="ZINC_FINGER_C2H2_1"/>
    <property type="match status" value="2"/>
</dbReference>
<evidence type="ECO:0000256" key="7">
    <source>
        <dbReference type="ARBA" id="ARBA00023242"/>
    </source>
</evidence>
<dbReference type="Proteomes" id="UP000749559">
    <property type="component" value="Unassembled WGS sequence"/>
</dbReference>
<dbReference type="OrthoDB" id="10003276at2759"/>
<keyword evidence="2" id="KW-0479">Metal-binding</keyword>
<evidence type="ECO:0000256" key="3">
    <source>
        <dbReference type="ARBA" id="ARBA00022771"/>
    </source>
</evidence>
<evidence type="ECO:0000256" key="8">
    <source>
        <dbReference type="SAM" id="MobiDB-lite"/>
    </source>
</evidence>
<reference evidence="9" key="1">
    <citation type="submission" date="2022-03" db="EMBL/GenBank/DDBJ databases">
        <authorList>
            <person name="Martin C."/>
        </authorList>
    </citation>
    <scope>NUCLEOTIDE SEQUENCE</scope>
</reference>
<dbReference type="AlphaFoldDB" id="A0A8J1Y3T2"/>
<dbReference type="InterPro" id="IPR013087">
    <property type="entry name" value="Znf_C2H2_type"/>
</dbReference>
<accession>A0A8J1Y3T2</accession>